<organism evidence="3 4">
    <name type="scientific">Mycena chlorophos</name>
    <name type="common">Agaric fungus</name>
    <name type="synonym">Agaricus chlorophos</name>
    <dbReference type="NCBI Taxonomy" id="658473"/>
    <lineage>
        <taxon>Eukaryota</taxon>
        <taxon>Fungi</taxon>
        <taxon>Dikarya</taxon>
        <taxon>Basidiomycota</taxon>
        <taxon>Agaricomycotina</taxon>
        <taxon>Agaricomycetes</taxon>
        <taxon>Agaricomycetidae</taxon>
        <taxon>Agaricales</taxon>
        <taxon>Marasmiineae</taxon>
        <taxon>Mycenaceae</taxon>
        <taxon>Mycena</taxon>
    </lineage>
</organism>
<protein>
    <recommendedName>
        <fullName evidence="2">F-box domain-containing protein</fullName>
    </recommendedName>
</protein>
<evidence type="ECO:0000259" key="2">
    <source>
        <dbReference type="Pfam" id="PF12937"/>
    </source>
</evidence>
<evidence type="ECO:0000313" key="3">
    <source>
        <dbReference type="EMBL" id="GAT54727.1"/>
    </source>
</evidence>
<evidence type="ECO:0000256" key="1">
    <source>
        <dbReference type="SAM" id="Coils"/>
    </source>
</evidence>
<dbReference type="Pfam" id="PF12937">
    <property type="entry name" value="F-box-like"/>
    <property type="match status" value="1"/>
</dbReference>
<keyword evidence="4" id="KW-1185">Reference proteome</keyword>
<feature type="coiled-coil region" evidence="1">
    <location>
        <begin position="51"/>
        <end position="78"/>
    </location>
</feature>
<dbReference type="EMBL" id="DF848751">
    <property type="protein sequence ID" value="GAT54727.1"/>
    <property type="molecule type" value="Genomic_DNA"/>
</dbReference>
<dbReference type="Gene3D" id="1.20.1280.50">
    <property type="match status" value="1"/>
</dbReference>
<dbReference type="SUPFAM" id="SSF81383">
    <property type="entry name" value="F-box domain"/>
    <property type="match status" value="1"/>
</dbReference>
<name>A0ABQ0LVV6_MYCCL</name>
<reference evidence="3" key="1">
    <citation type="submission" date="2014-09" db="EMBL/GenBank/DDBJ databases">
        <title>Genome sequence of the luminous mushroom Mycena chlorophos for searching fungal bioluminescence genes.</title>
        <authorList>
            <person name="Tanaka Y."/>
            <person name="Kasuga D."/>
            <person name="Oba Y."/>
            <person name="Hase S."/>
            <person name="Sato K."/>
            <person name="Oba Y."/>
            <person name="Sakakibara Y."/>
        </authorList>
    </citation>
    <scope>NUCLEOTIDE SEQUENCE</scope>
</reference>
<sequence>MYTPRQSVRSSLLPSPTEQSTINILLATNIAPDAATLEHLHKVATEAPRDLDRYDLEIEALRVEMERVSAQKIELESHLARCRSLLDCRIRLLPPELLMRILEICALSHVEMYNFVNQSPQAEWDRLAKSHVLCLAQVCKQWRELVFATPTLWSSIFVDTQYWPQSPSQHSDLLELSIARSKTRLLDVYIAAARVGDEVAEPLLRLAQESSRWRHVFLSISANSLKHFASAHGRLSAIDALDLATPGRADGRDYAGMFSVAPRLRRVAFAGHAANIPPELPWEQITSFSFYPDPSSLQMEMLPLHRLPAGASLLIESNLISVEQILFSRLHVGTTELKIHKLLLCVSFHGPRLPPGTSEIDAMVAVFRAFTLAKLVKFSLKPNQDNPASYPRWDSTEFANLALRSGFGSSLNHLVLVVKINDDELISALALLPNLAVLRIADSDDTQVVSASFLDAMSTSVDPNASVPRPLVPKLTTFHYAPRVLLEEPLLRMMTYRSLHRVDSSSPFVTMIACLPRVLPLDEGWVRGVDALVTQSNGDLRVDFTFYSAQNIHRWQLDFDNV</sequence>
<gene>
    <name evidence="3" type="ORF">MCHLO_11557</name>
</gene>
<proteinExistence type="predicted"/>
<dbReference type="InterPro" id="IPR036047">
    <property type="entry name" value="F-box-like_dom_sf"/>
</dbReference>
<dbReference type="Proteomes" id="UP000815677">
    <property type="component" value="Unassembled WGS sequence"/>
</dbReference>
<dbReference type="InterPro" id="IPR001810">
    <property type="entry name" value="F-box_dom"/>
</dbReference>
<accession>A0ABQ0LVV6</accession>
<evidence type="ECO:0000313" key="4">
    <source>
        <dbReference type="Proteomes" id="UP000815677"/>
    </source>
</evidence>
<feature type="domain" description="F-box" evidence="2">
    <location>
        <begin position="91"/>
        <end position="157"/>
    </location>
</feature>
<keyword evidence="1" id="KW-0175">Coiled coil</keyword>